<name>A0A6C7E0V9_ILUCY</name>
<gene>
    <name evidence="3" type="ORF">YM304_02770</name>
</gene>
<dbReference type="CDD" id="cd02440">
    <property type="entry name" value="AdoMet_MTases"/>
    <property type="match status" value="1"/>
</dbReference>
<dbReference type="GO" id="GO:0032259">
    <property type="term" value="P:methylation"/>
    <property type="evidence" value="ECO:0007669"/>
    <property type="project" value="UniProtKB-KW"/>
</dbReference>
<dbReference type="EC" id="2.1.1.-" evidence="3"/>
<sequence length="198" mass="21125">MLRYLRWAPSMWRSEINTAVLEMLAVQPGERVLDVGAGMGAGSVLAARGGATVVAVEPTPFMRRVLSGRRLLQRDRSRIEVVDGSAEEIPVADDSIDAVWAVNTMHHWVDVQRGVGEIGRVIRPGGRVLLVDEDFHDPAHPDHDRFGGEGSADDHHGFTMVDADAMGTLLSAAGFGDVVAAKRDVGGRPAIVVTATGA</sequence>
<dbReference type="EMBL" id="AP012057">
    <property type="protein sequence ID" value="BAN00591.1"/>
    <property type="molecule type" value="Genomic_DNA"/>
</dbReference>
<reference evidence="3 4" key="1">
    <citation type="journal article" date="2013" name="Int. J. Syst. Evol. Microbiol.">
        <title>Ilumatobacter nonamiense sp. nov. and Ilumatobacter coccineum sp. nov., isolated from seashore sand.</title>
        <authorList>
            <person name="Matsumoto A."/>
            <person name="Kasai H."/>
            <person name="Matsuo Y."/>
            <person name="Shizuri Y."/>
            <person name="Ichikawa N."/>
            <person name="Fujita N."/>
            <person name="Omura S."/>
            <person name="Takahashi Y."/>
        </authorList>
    </citation>
    <scope>NUCLEOTIDE SEQUENCE [LARGE SCALE GENOMIC DNA]</scope>
    <source>
        <strain evidence="4">NBRC 103263 / KCTC 29153 / YM16-304</strain>
    </source>
</reference>
<evidence type="ECO:0000313" key="4">
    <source>
        <dbReference type="Proteomes" id="UP000011863"/>
    </source>
</evidence>
<accession>A0A6C7E0V9</accession>
<dbReference type="Pfam" id="PF08241">
    <property type="entry name" value="Methyltransf_11"/>
    <property type="match status" value="1"/>
</dbReference>
<dbReference type="Proteomes" id="UP000011863">
    <property type="component" value="Chromosome"/>
</dbReference>
<evidence type="ECO:0000256" key="1">
    <source>
        <dbReference type="ARBA" id="ARBA00022679"/>
    </source>
</evidence>
<dbReference type="InterPro" id="IPR013216">
    <property type="entry name" value="Methyltransf_11"/>
</dbReference>
<dbReference type="SUPFAM" id="SSF53335">
    <property type="entry name" value="S-adenosyl-L-methionine-dependent methyltransferases"/>
    <property type="match status" value="1"/>
</dbReference>
<evidence type="ECO:0000313" key="3">
    <source>
        <dbReference type="EMBL" id="BAN00591.1"/>
    </source>
</evidence>
<keyword evidence="3" id="KW-0489">Methyltransferase</keyword>
<organism evidence="3 4">
    <name type="scientific">Ilumatobacter coccineus (strain NBRC 103263 / KCTC 29153 / YM16-304)</name>
    <dbReference type="NCBI Taxonomy" id="1313172"/>
    <lineage>
        <taxon>Bacteria</taxon>
        <taxon>Bacillati</taxon>
        <taxon>Actinomycetota</taxon>
        <taxon>Acidimicrobiia</taxon>
        <taxon>Acidimicrobiales</taxon>
        <taxon>Ilumatobacteraceae</taxon>
        <taxon>Ilumatobacter</taxon>
    </lineage>
</organism>
<dbReference type="InterPro" id="IPR029063">
    <property type="entry name" value="SAM-dependent_MTases_sf"/>
</dbReference>
<feature type="domain" description="Methyltransferase type 11" evidence="2">
    <location>
        <begin position="33"/>
        <end position="129"/>
    </location>
</feature>
<dbReference type="InterPro" id="IPR050447">
    <property type="entry name" value="Erg6_SMT_methyltransf"/>
</dbReference>
<proteinExistence type="predicted"/>
<keyword evidence="4" id="KW-1185">Reference proteome</keyword>
<dbReference type="KEGG" id="aym:YM304_02770"/>
<dbReference type="PANTHER" id="PTHR44068:SF11">
    <property type="entry name" value="GERANYL DIPHOSPHATE 2-C-METHYLTRANSFERASE"/>
    <property type="match status" value="1"/>
</dbReference>
<dbReference type="PANTHER" id="PTHR44068">
    <property type="entry name" value="ZGC:194242"/>
    <property type="match status" value="1"/>
</dbReference>
<dbReference type="GO" id="GO:0008757">
    <property type="term" value="F:S-adenosylmethionine-dependent methyltransferase activity"/>
    <property type="evidence" value="ECO:0007669"/>
    <property type="project" value="InterPro"/>
</dbReference>
<keyword evidence="1 3" id="KW-0808">Transferase</keyword>
<protein>
    <submittedName>
        <fullName evidence="3">Putative methyltransferase</fullName>
        <ecNumber evidence="3">2.1.1.-</ecNumber>
    </submittedName>
</protein>
<dbReference type="Gene3D" id="3.40.50.150">
    <property type="entry name" value="Vaccinia Virus protein VP39"/>
    <property type="match status" value="1"/>
</dbReference>
<dbReference type="AlphaFoldDB" id="A0A6C7E0V9"/>
<evidence type="ECO:0000259" key="2">
    <source>
        <dbReference type="Pfam" id="PF08241"/>
    </source>
</evidence>